<protein>
    <recommendedName>
        <fullName evidence="3">Endonuclease/exonuclease/phosphatase domain-containing protein</fullName>
    </recommendedName>
</protein>
<organism evidence="1 2">
    <name type="scientific">Pleurodeles waltl</name>
    <name type="common">Iberian ribbed newt</name>
    <dbReference type="NCBI Taxonomy" id="8319"/>
    <lineage>
        <taxon>Eukaryota</taxon>
        <taxon>Metazoa</taxon>
        <taxon>Chordata</taxon>
        <taxon>Craniata</taxon>
        <taxon>Vertebrata</taxon>
        <taxon>Euteleostomi</taxon>
        <taxon>Amphibia</taxon>
        <taxon>Batrachia</taxon>
        <taxon>Caudata</taxon>
        <taxon>Salamandroidea</taxon>
        <taxon>Salamandridae</taxon>
        <taxon>Pleurodelinae</taxon>
        <taxon>Pleurodeles</taxon>
    </lineage>
</organism>
<reference evidence="1" key="1">
    <citation type="journal article" date="2022" name="bioRxiv">
        <title>Sequencing and chromosome-scale assembly of the giantPleurodeles waltlgenome.</title>
        <authorList>
            <person name="Brown T."/>
            <person name="Elewa A."/>
            <person name="Iarovenko S."/>
            <person name="Subramanian E."/>
            <person name="Araus A.J."/>
            <person name="Petzold A."/>
            <person name="Susuki M."/>
            <person name="Suzuki K.-i.T."/>
            <person name="Hayashi T."/>
            <person name="Toyoda A."/>
            <person name="Oliveira C."/>
            <person name="Osipova E."/>
            <person name="Leigh N.D."/>
            <person name="Simon A."/>
            <person name="Yun M.H."/>
        </authorList>
    </citation>
    <scope>NUCLEOTIDE SEQUENCE</scope>
    <source>
        <strain evidence="1">20211129_DDA</strain>
        <tissue evidence="1">Liver</tissue>
    </source>
</reference>
<evidence type="ECO:0000313" key="1">
    <source>
        <dbReference type="EMBL" id="KAJ1183282.1"/>
    </source>
</evidence>
<dbReference type="Proteomes" id="UP001066276">
    <property type="component" value="Chromosome 3_1"/>
</dbReference>
<dbReference type="AlphaFoldDB" id="A0AAV7U314"/>
<sequence length="144" mass="15983">MHNTHGWDFTEANYLGKTLSDHNPLEVVLTLGKVPTLIPTWRMQPTLLEDAALRDTLGAATDSYFAKNEGTASTPFVEWGVFKVVIQRVSIATTTGARHIVLQELNCMEPRLGQLESEASHEIRNLQDTSITHAELRALTSHCS</sequence>
<evidence type="ECO:0000313" key="2">
    <source>
        <dbReference type="Proteomes" id="UP001066276"/>
    </source>
</evidence>
<accession>A0AAV7U314</accession>
<name>A0AAV7U314_PLEWA</name>
<keyword evidence="2" id="KW-1185">Reference proteome</keyword>
<proteinExistence type="predicted"/>
<gene>
    <name evidence="1" type="ORF">NDU88_000107</name>
</gene>
<dbReference type="EMBL" id="JANPWB010000005">
    <property type="protein sequence ID" value="KAJ1183282.1"/>
    <property type="molecule type" value="Genomic_DNA"/>
</dbReference>
<evidence type="ECO:0008006" key="3">
    <source>
        <dbReference type="Google" id="ProtNLM"/>
    </source>
</evidence>
<comment type="caution">
    <text evidence="1">The sequence shown here is derived from an EMBL/GenBank/DDBJ whole genome shotgun (WGS) entry which is preliminary data.</text>
</comment>